<proteinExistence type="predicted"/>
<reference evidence="1" key="1">
    <citation type="submission" date="2018-02" db="EMBL/GenBank/DDBJ databases">
        <title>Rhizophora mucronata_Transcriptome.</title>
        <authorList>
            <person name="Meera S.P."/>
            <person name="Sreeshan A."/>
            <person name="Augustine A."/>
        </authorList>
    </citation>
    <scope>NUCLEOTIDE SEQUENCE</scope>
    <source>
        <tissue evidence="1">Leaf</tissue>
    </source>
</reference>
<dbReference type="EMBL" id="GGEC01082167">
    <property type="protein sequence ID" value="MBX62651.1"/>
    <property type="molecule type" value="Transcribed_RNA"/>
</dbReference>
<evidence type="ECO:0000313" key="1">
    <source>
        <dbReference type="EMBL" id="MBX62651.1"/>
    </source>
</evidence>
<accession>A0A2P2Q6Q4</accession>
<sequence length="54" mass="6270">MLKSIVETMTSSPKVRNRYVDMRKFCPMCLHFHLLHQIEIPPGGTQLQCNAQKI</sequence>
<dbReference type="AlphaFoldDB" id="A0A2P2Q6Q4"/>
<protein>
    <submittedName>
        <fullName evidence="1">Uncharacterized protein</fullName>
    </submittedName>
</protein>
<organism evidence="1">
    <name type="scientific">Rhizophora mucronata</name>
    <name type="common">Asiatic mangrove</name>
    <dbReference type="NCBI Taxonomy" id="61149"/>
    <lineage>
        <taxon>Eukaryota</taxon>
        <taxon>Viridiplantae</taxon>
        <taxon>Streptophyta</taxon>
        <taxon>Embryophyta</taxon>
        <taxon>Tracheophyta</taxon>
        <taxon>Spermatophyta</taxon>
        <taxon>Magnoliopsida</taxon>
        <taxon>eudicotyledons</taxon>
        <taxon>Gunneridae</taxon>
        <taxon>Pentapetalae</taxon>
        <taxon>rosids</taxon>
        <taxon>fabids</taxon>
        <taxon>Malpighiales</taxon>
        <taxon>Rhizophoraceae</taxon>
        <taxon>Rhizophora</taxon>
    </lineage>
</organism>
<name>A0A2P2Q6Q4_RHIMU</name>